<dbReference type="AlphaFoldDB" id="A0A2S7ISL1"/>
<dbReference type="PANTHER" id="PTHR21366:SF22">
    <property type="entry name" value="VOC DOMAIN-CONTAINING PROTEIN"/>
    <property type="match status" value="1"/>
</dbReference>
<dbReference type="InterPro" id="IPR029068">
    <property type="entry name" value="Glyas_Bleomycin-R_OHBP_Dase"/>
</dbReference>
<proteinExistence type="predicted"/>
<dbReference type="EMBL" id="PTRA01000001">
    <property type="protein sequence ID" value="PQA60618.1"/>
    <property type="molecule type" value="Genomic_DNA"/>
</dbReference>
<dbReference type="PROSITE" id="PS51819">
    <property type="entry name" value="VOC"/>
    <property type="match status" value="1"/>
</dbReference>
<dbReference type="Pfam" id="PF00903">
    <property type="entry name" value="Glyoxalase"/>
    <property type="match status" value="1"/>
</dbReference>
<evidence type="ECO:0000259" key="2">
    <source>
        <dbReference type="PROSITE" id="PS51819"/>
    </source>
</evidence>
<reference evidence="4" key="1">
    <citation type="submission" date="2018-02" db="EMBL/GenBank/DDBJ databases">
        <title>Genome sequencing of Solimonas sp. HR-BB.</title>
        <authorList>
            <person name="Lee Y."/>
            <person name="Jeon C.O."/>
        </authorList>
    </citation>
    <scope>NUCLEOTIDE SEQUENCE [LARGE SCALE GENOMIC DNA]</scope>
    <source>
        <strain evidence="4">HR-U</strain>
    </source>
</reference>
<sequence length="147" mass="16781">MRTLLILFSLTVMSLAASAQEKLGVIKHNHLALQVKDLPVSTKFYSEILGLERIEVPDNLKAIRSWFKIGPDQQIHLMAGRTTPVYNDRNGSHFAVFVESIDKAEAFLKSKNLPYHSQVRFDGVKQIYVPDPDGYQIELNEWKEPTK</sequence>
<accession>A0A2S7ISL1</accession>
<dbReference type="InterPro" id="IPR050383">
    <property type="entry name" value="GlyoxalaseI/FosfomycinResist"/>
</dbReference>
<dbReference type="RefSeq" id="WP_104713086.1">
    <property type="nucleotide sequence ID" value="NZ_PTRA01000001.1"/>
</dbReference>
<dbReference type="OrthoDB" id="192739at2"/>
<dbReference type="InterPro" id="IPR037523">
    <property type="entry name" value="VOC_core"/>
</dbReference>
<dbReference type="Proteomes" id="UP000239590">
    <property type="component" value="Unassembled WGS sequence"/>
</dbReference>
<evidence type="ECO:0000313" key="3">
    <source>
        <dbReference type="EMBL" id="PQA60618.1"/>
    </source>
</evidence>
<keyword evidence="1" id="KW-0732">Signal</keyword>
<dbReference type="SUPFAM" id="SSF54593">
    <property type="entry name" value="Glyoxalase/Bleomycin resistance protein/Dihydroxybiphenyl dioxygenase"/>
    <property type="match status" value="1"/>
</dbReference>
<protein>
    <submittedName>
        <fullName evidence="3">Glyoxalase</fullName>
    </submittedName>
</protein>
<name>A0A2S7ISL1_9BACT</name>
<comment type="caution">
    <text evidence="3">The sequence shown here is derived from an EMBL/GenBank/DDBJ whole genome shotgun (WGS) entry which is preliminary data.</text>
</comment>
<dbReference type="InterPro" id="IPR004360">
    <property type="entry name" value="Glyas_Fos-R_dOase_dom"/>
</dbReference>
<feature type="domain" description="VOC" evidence="2">
    <location>
        <begin position="27"/>
        <end position="142"/>
    </location>
</feature>
<evidence type="ECO:0000256" key="1">
    <source>
        <dbReference type="SAM" id="SignalP"/>
    </source>
</evidence>
<feature type="signal peptide" evidence="1">
    <location>
        <begin position="1"/>
        <end position="19"/>
    </location>
</feature>
<dbReference type="CDD" id="cd07245">
    <property type="entry name" value="VOC_like"/>
    <property type="match status" value="1"/>
</dbReference>
<dbReference type="PANTHER" id="PTHR21366">
    <property type="entry name" value="GLYOXALASE FAMILY PROTEIN"/>
    <property type="match status" value="1"/>
</dbReference>
<evidence type="ECO:0000313" key="4">
    <source>
        <dbReference type="Proteomes" id="UP000239590"/>
    </source>
</evidence>
<keyword evidence="4" id="KW-1185">Reference proteome</keyword>
<organism evidence="3 4">
    <name type="scientific">Siphonobacter curvatus</name>
    <dbReference type="NCBI Taxonomy" id="2094562"/>
    <lineage>
        <taxon>Bacteria</taxon>
        <taxon>Pseudomonadati</taxon>
        <taxon>Bacteroidota</taxon>
        <taxon>Cytophagia</taxon>
        <taxon>Cytophagales</taxon>
        <taxon>Cytophagaceae</taxon>
        <taxon>Siphonobacter</taxon>
    </lineage>
</organism>
<gene>
    <name evidence="3" type="ORF">C5O19_13685</name>
</gene>
<feature type="chain" id="PRO_5015617901" evidence="1">
    <location>
        <begin position="20"/>
        <end position="147"/>
    </location>
</feature>
<dbReference type="Gene3D" id="3.10.180.10">
    <property type="entry name" value="2,3-Dihydroxybiphenyl 1,2-Dioxygenase, domain 1"/>
    <property type="match status" value="1"/>
</dbReference>